<proteinExistence type="predicted"/>
<feature type="transmembrane region" description="Helical" evidence="1">
    <location>
        <begin position="376"/>
        <end position="394"/>
    </location>
</feature>
<name>A0ABY8E8A7_9FIRM</name>
<feature type="transmembrane region" description="Helical" evidence="1">
    <location>
        <begin position="148"/>
        <end position="170"/>
    </location>
</feature>
<gene>
    <name evidence="2" type="ORF">P4S50_11870</name>
</gene>
<organism evidence="2 3">
    <name type="scientific">Tepidibacter hydrothermalis</name>
    <dbReference type="NCBI Taxonomy" id="3036126"/>
    <lineage>
        <taxon>Bacteria</taxon>
        <taxon>Bacillati</taxon>
        <taxon>Bacillota</taxon>
        <taxon>Clostridia</taxon>
        <taxon>Peptostreptococcales</taxon>
        <taxon>Peptostreptococcaceae</taxon>
        <taxon>Tepidibacter</taxon>
    </lineage>
</organism>
<keyword evidence="1" id="KW-0472">Membrane</keyword>
<sequence length="403" mass="45158">MKNSRLIRSVLPGIIVLFFIISIVVFPKESIESARVGMNICINILIPSLLPFLIAANLLINLKIIDILGVFLEKPSRIIFNVPGKSSLIFAISILSGYPIGSKLTSNLRQNNEITKIEAQRLSSFCSTSGPLFMVGSVGIGMFNNSKIGYFILLCHYIGALSVGILFRFYNTSSDIAHYNNSTSILTRLKNIIFYENEEKGFYSIFGDSVRNGINTILVVCGFVIVFSVLFKILTLLKFIDLVSSVLFVLLHPFNISVDVIQAFISGLFEITIGCNNVSLLSGPSLIFKISLCTFIISFSGISILAQCCNFLSHSDINIPIYIFSKFLHGVNSFLLCYILYPLFKNNLDIQTFNNSIFYNIYVDEIFTNIPFNNNIFFIFISIVYILSYINDIYKKSSSNAMH</sequence>
<feature type="transmembrane region" description="Helical" evidence="1">
    <location>
        <begin position="80"/>
        <end position="101"/>
    </location>
</feature>
<feature type="transmembrane region" description="Helical" evidence="1">
    <location>
        <begin position="6"/>
        <end position="26"/>
    </location>
</feature>
<feature type="transmembrane region" description="Helical" evidence="1">
    <location>
        <begin position="321"/>
        <end position="341"/>
    </location>
</feature>
<dbReference type="RefSeq" id="WP_277731005.1">
    <property type="nucleotide sequence ID" value="NZ_CP120733.1"/>
</dbReference>
<keyword evidence="1" id="KW-1133">Transmembrane helix</keyword>
<keyword evidence="1" id="KW-0812">Transmembrane</keyword>
<dbReference type="Proteomes" id="UP001222800">
    <property type="component" value="Chromosome"/>
</dbReference>
<reference evidence="2 3" key="1">
    <citation type="submission" date="2023-03" db="EMBL/GenBank/DDBJ databases">
        <title>Complete genome sequence of Tepidibacter sp. SWIR-1, isolated from a deep-sea hydrothermal vent.</title>
        <authorList>
            <person name="Li X."/>
        </authorList>
    </citation>
    <scope>NUCLEOTIDE SEQUENCE [LARGE SCALE GENOMIC DNA]</scope>
    <source>
        <strain evidence="2 3">SWIR-1</strain>
    </source>
</reference>
<accession>A0ABY8E8A7</accession>
<dbReference type="EMBL" id="CP120733">
    <property type="protein sequence ID" value="WFD09084.1"/>
    <property type="molecule type" value="Genomic_DNA"/>
</dbReference>
<evidence type="ECO:0000256" key="1">
    <source>
        <dbReference type="SAM" id="Phobius"/>
    </source>
</evidence>
<protein>
    <submittedName>
        <fullName evidence="2">Sporulation integral membrane protein YlbJ</fullName>
    </submittedName>
</protein>
<keyword evidence="3" id="KW-1185">Reference proteome</keyword>
<feature type="transmembrane region" description="Helical" evidence="1">
    <location>
        <begin position="122"/>
        <end position="142"/>
    </location>
</feature>
<feature type="transmembrane region" description="Helical" evidence="1">
    <location>
        <begin position="38"/>
        <end position="60"/>
    </location>
</feature>
<feature type="transmembrane region" description="Helical" evidence="1">
    <location>
        <begin position="217"/>
        <end position="240"/>
    </location>
</feature>
<evidence type="ECO:0000313" key="3">
    <source>
        <dbReference type="Proteomes" id="UP001222800"/>
    </source>
</evidence>
<feature type="transmembrane region" description="Helical" evidence="1">
    <location>
        <begin position="286"/>
        <end position="309"/>
    </location>
</feature>
<evidence type="ECO:0000313" key="2">
    <source>
        <dbReference type="EMBL" id="WFD09084.1"/>
    </source>
</evidence>